<dbReference type="HOGENOM" id="CLU_132074_1_0_0"/>
<reference evidence="4 5" key="2">
    <citation type="journal article" date="2010" name="Stand. Genomic Sci.">
        <title>Complete genome sequence of Desulfohalobium retbaense type strain (HR(100)).</title>
        <authorList>
            <person name="Spring S."/>
            <person name="Nolan M."/>
            <person name="Lapidus A."/>
            <person name="Glavina Del Rio T."/>
            <person name="Copeland A."/>
            <person name="Tice H."/>
            <person name="Cheng J.F."/>
            <person name="Lucas S."/>
            <person name="Land M."/>
            <person name="Chen F."/>
            <person name="Bruce D."/>
            <person name="Goodwin L."/>
            <person name="Pitluck S."/>
            <person name="Ivanova N."/>
            <person name="Mavromatis K."/>
            <person name="Mikhailova N."/>
            <person name="Pati A."/>
            <person name="Chen A."/>
            <person name="Palaniappan K."/>
            <person name="Hauser L."/>
            <person name="Chang Y.J."/>
            <person name="Jeffries C.D."/>
            <person name="Munk C."/>
            <person name="Kiss H."/>
            <person name="Chain P."/>
            <person name="Han C."/>
            <person name="Brettin T."/>
            <person name="Detter J.C."/>
            <person name="Schuler E."/>
            <person name="Goker M."/>
            <person name="Rohde M."/>
            <person name="Bristow J."/>
            <person name="Eisen J.A."/>
            <person name="Markowitz V."/>
            <person name="Hugenholtz P."/>
            <person name="Kyrpides N.C."/>
            <person name="Klenk H.P."/>
        </authorList>
    </citation>
    <scope>NUCLEOTIDE SEQUENCE [LARGE SCALE GENOMIC DNA]</scope>
    <source>
        <strain evidence="5">ATCC 49802 / DSM 20745 / S 6022</strain>
    </source>
</reference>
<keyword evidence="3" id="KW-0143">Chaperone</keyword>
<dbReference type="GO" id="GO:0008360">
    <property type="term" value="P:regulation of cell shape"/>
    <property type="evidence" value="ECO:0007669"/>
    <property type="project" value="UniProtKB-KW"/>
</dbReference>
<comment type="similarity">
    <text evidence="3">Belongs to the KhpA RNA-binding protein family.</text>
</comment>
<keyword evidence="5" id="KW-1185">Reference proteome</keyword>
<sequence>MGELQALVEYIARGLVDDPASVRVQARRRGPNVIIDLRVPAAEMGKVIGRQGRIARAMRTLLTIAAARNGLRASLDIHE</sequence>
<comment type="subunit">
    <text evidence="3">Forms a complex with KhpB.</text>
</comment>
<dbReference type="FunCoup" id="D1C4Y3">
    <property type="interactions" value="214"/>
</dbReference>
<evidence type="ECO:0000313" key="4">
    <source>
        <dbReference type="EMBL" id="ACZ39300.1"/>
    </source>
</evidence>
<dbReference type="GO" id="GO:0003723">
    <property type="term" value="F:RNA binding"/>
    <property type="evidence" value="ECO:0007669"/>
    <property type="project" value="UniProtKB-UniRule"/>
</dbReference>
<evidence type="ECO:0000313" key="5">
    <source>
        <dbReference type="Proteomes" id="UP000002027"/>
    </source>
</evidence>
<dbReference type="GO" id="GO:0005737">
    <property type="term" value="C:cytoplasm"/>
    <property type="evidence" value="ECO:0007669"/>
    <property type="project" value="UniProtKB-SubCell"/>
</dbReference>
<dbReference type="Proteomes" id="UP000002027">
    <property type="component" value="Chromosome 1"/>
</dbReference>
<protein>
    <recommendedName>
        <fullName evidence="3">RNA-binding protein KhpA</fullName>
    </recommendedName>
    <alternativeName>
        <fullName evidence="3">KH-domain protein A</fullName>
    </alternativeName>
</protein>
<keyword evidence="1 3" id="KW-0963">Cytoplasm</keyword>
<dbReference type="KEGG" id="sti:Sthe_1867"/>
<dbReference type="SUPFAM" id="SSF54814">
    <property type="entry name" value="Prokaryotic type KH domain (KH-domain type II)"/>
    <property type="match status" value="1"/>
</dbReference>
<dbReference type="InParanoid" id="D1C4Y3"/>
<dbReference type="Pfam" id="PF13083">
    <property type="entry name" value="KH_KhpA-B"/>
    <property type="match status" value="1"/>
</dbReference>
<dbReference type="Gene3D" id="3.30.300.20">
    <property type="match status" value="1"/>
</dbReference>
<dbReference type="OrthoDB" id="9812389at2"/>
<dbReference type="PANTHER" id="PTHR34654:SF1">
    <property type="entry name" value="RNA-BINDING PROTEIN KHPA"/>
    <property type="match status" value="1"/>
</dbReference>
<dbReference type="STRING" id="479434.Sthe_1867"/>
<dbReference type="eggNOG" id="COG1837">
    <property type="taxonomic scope" value="Bacteria"/>
</dbReference>
<dbReference type="RefSeq" id="WP_012872346.1">
    <property type="nucleotide sequence ID" value="NC_013523.1"/>
</dbReference>
<dbReference type="GO" id="GO:0009252">
    <property type="term" value="P:peptidoglycan biosynthetic process"/>
    <property type="evidence" value="ECO:0007669"/>
    <property type="project" value="UniProtKB-UniRule"/>
</dbReference>
<dbReference type="AlphaFoldDB" id="D1C4Y3"/>
<dbReference type="InterPro" id="IPR020627">
    <property type="entry name" value="KhpA"/>
</dbReference>
<dbReference type="CDD" id="cd22533">
    <property type="entry name" value="KH-II_YlqC-like"/>
    <property type="match status" value="1"/>
</dbReference>
<accession>D1C4Y3</accession>
<organism evidence="4 5">
    <name type="scientific">Sphaerobacter thermophilus (strain ATCC 49802 / DSM 20745 / KCCM 41009 / NCIMB 13125 / S 6022)</name>
    <dbReference type="NCBI Taxonomy" id="479434"/>
    <lineage>
        <taxon>Bacteria</taxon>
        <taxon>Pseudomonadati</taxon>
        <taxon>Thermomicrobiota</taxon>
        <taxon>Thermomicrobia</taxon>
        <taxon>Sphaerobacterales</taxon>
        <taxon>Sphaerobacterineae</taxon>
        <taxon>Sphaerobacteraceae</taxon>
        <taxon>Sphaerobacter</taxon>
    </lineage>
</organism>
<dbReference type="EMBL" id="CP001823">
    <property type="protein sequence ID" value="ACZ39300.1"/>
    <property type="molecule type" value="Genomic_DNA"/>
</dbReference>
<gene>
    <name evidence="3" type="primary">khpA</name>
    <name evidence="4" type="ordered locus">Sthe_1867</name>
</gene>
<evidence type="ECO:0000256" key="1">
    <source>
        <dbReference type="ARBA" id="ARBA00022490"/>
    </source>
</evidence>
<dbReference type="GO" id="GO:0071555">
    <property type="term" value="P:cell wall organization"/>
    <property type="evidence" value="ECO:0007669"/>
    <property type="project" value="UniProtKB-KW"/>
</dbReference>
<dbReference type="PROSITE" id="PS50084">
    <property type="entry name" value="KH_TYPE_1"/>
    <property type="match status" value="1"/>
</dbReference>
<comment type="subcellular location">
    <subcellularLocation>
        <location evidence="3">Cytoplasm</location>
    </subcellularLocation>
</comment>
<dbReference type="InterPro" id="IPR009019">
    <property type="entry name" value="KH_sf_prok-type"/>
</dbReference>
<dbReference type="InterPro" id="IPR015946">
    <property type="entry name" value="KH_dom-like_a/b"/>
</dbReference>
<evidence type="ECO:0000256" key="3">
    <source>
        <dbReference type="HAMAP-Rule" id="MF_00088"/>
    </source>
</evidence>
<keyword evidence="2 3" id="KW-0694">RNA-binding</keyword>
<dbReference type="PANTHER" id="PTHR34654">
    <property type="entry name" value="UPF0109 PROTEIN SCO5592"/>
    <property type="match status" value="1"/>
</dbReference>
<keyword evidence="3" id="KW-0961">Cell wall biogenesis/degradation</keyword>
<keyword evidence="3" id="KW-0133">Cell shape</keyword>
<dbReference type="HAMAP" id="MF_00088">
    <property type="entry name" value="KhpA"/>
    <property type="match status" value="1"/>
</dbReference>
<proteinExistence type="inferred from homology"/>
<reference evidence="5" key="1">
    <citation type="submission" date="2009-11" db="EMBL/GenBank/DDBJ databases">
        <title>The complete chromosome 1 of Sphaerobacter thermophilus DSM 20745.</title>
        <authorList>
            <person name="Lucas S."/>
            <person name="Copeland A."/>
            <person name="Lapidus A."/>
            <person name="Glavina del Rio T."/>
            <person name="Dalin E."/>
            <person name="Tice H."/>
            <person name="Bruce D."/>
            <person name="Goodwin L."/>
            <person name="Pitluck S."/>
            <person name="Kyrpides N."/>
            <person name="Mavromatis K."/>
            <person name="Ivanova N."/>
            <person name="Mikhailova N."/>
            <person name="LaButti K.M."/>
            <person name="Clum A."/>
            <person name="Sun H.I."/>
            <person name="Brettin T."/>
            <person name="Detter J.C."/>
            <person name="Han C."/>
            <person name="Larimer F."/>
            <person name="Land M."/>
            <person name="Hauser L."/>
            <person name="Markowitz V."/>
            <person name="Cheng J.F."/>
            <person name="Hugenholtz P."/>
            <person name="Woyke T."/>
            <person name="Wu D."/>
            <person name="Steenblock K."/>
            <person name="Schneider S."/>
            <person name="Pukall R."/>
            <person name="Goeker M."/>
            <person name="Klenk H.P."/>
            <person name="Eisen J.A."/>
        </authorList>
    </citation>
    <scope>NUCLEOTIDE SEQUENCE [LARGE SCALE GENOMIC DNA]</scope>
    <source>
        <strain evidence="5">ATCC 49802 / DSM 20745 / S 6022</strain>
    </source>
</reference>
<evidence type="ECO:0000256" key="2">
    <source>
        <dbReference type="ARBA" id="ARBA00022884"/>
    </source>
</evidence>
<name>D1C4Y3_SPHTD</name>
<comment type="function">
    <text evidence="3">A probable RNA chaperone. Forms a complex with KhpB which binds to cellular RNA and controls its expression. Plays a role in peptidoglycan (PG) homeostasis and cell length regulation.</text>
</comment>